<sequence length="453" mass="47838">MSRVVLRDLAIVVTVDADDSVLHDVSIVVEDGVITAIGTGGAEFEPCDDDVVIDGRSRLALPGLVNLHTHLPMTLLRGIAEGVDLQGFLARVWAAEGAVMDPETVELGATLGTLESLLGGCTTQLDMYFHHEAAHRGAVAAGARHVGGPTFFDGPGPDGLSWDERIAGLRAWPEVLHATGGPEVPVAAMPHATYTNSVEHLSEVASVLREVAPTGILHTHVSENSAENDDVANRFGATPTQLLNRAGWFPTSPADGQRIVFGHGIHLGPQDIGVIEGRHVAVAHCPASNLKLTSGALDWTRWRAHGIRLGIGTDGCASSNDLDMWQAMRQAAHLAALTSGRPDIPATEILRAATIEGARALGMDHLIGSLEVGKRADIVLLDLDQPHLTPVHDVPALLVHAAGRGDVSDVLVDGRIVVSERRSTQVDTPELLARSRARARDAAAAATAVQEDR</sequence>
<dbReference type="OrthoDB" id="3189065at2"/>
<dbReference type="EMBL" id="AVPK01000004">
    <property type="protein sequence ID" value="KGN37709.1"/>
    <property type="molecule type" value="Genomic_DNA"/>
</dbReference>
<feature type="domain" description="Amidohydrolase-related" evidence="2">
    <location>
        <begin position="60"/>
        <end position="417"/>
    </location>
</feature>
<dbReference type="CDD" id="cd01298">
    <property type="entry name" value="ATZ_TRZ_like"/>
    <property type="match status" value="1"/>
</dbReference>
<dbReference type="SUPFAM" id="SSF51556">
    <property type="entry name" value="Metallo-dependent hydrolases"/>
    <property type="match status" value="1"/>
</dbReference>
<accession>A0A0A0JLR5</accession>
<dbReference type="AlphaFoldDB" id="A0A0A0JLR5"/>
<evidence type="ECO:0000313" key="4">
    <source>
        <dbReference type="Proteomes" id="UP000030011"/>
    </source>
</evidence>
<dbReference type="Pfam" id="PF01979">
    <property type="entry name" value="Amidohydro_1"/>
    <property type="match status" value="1"/>
</dbReference>
<dbReference type="InterPro" id="IPR050287">
    <property type="entry name" value="MTA/SAH_deaminase"/>
</dbReference>
<evidence type="ECO:0000259" key="2">
    <source>
        <dbReference type="Pfam" id="PF01979"/>
    </source>
</evidence>
<keyword evidence="4" id="KW-1185">Reference proteome</keyword>
<evidence type="ECO:0000256" key="1">
    <source>
        <dbReference type="ARBA" id="ARBA00022801"/>
    </source>
</evidence>
<dbReference type="PANTHER" id="PTHR43794:SF11">
    <property type="entry name" value="AMIDOHYDROLASE-RELATED DOMAIN-CONTAINING PROTEIN"/>
    <property type="match status" value="1"/>
</dbReference>
<dbReference type="eggNOG" id="COG0402">
    <property type="taxonomic scope" value="Bacteria"/>
</dbReference>
<evidence type="ECO:0000313" key="3">
    <source>
        <dbReference type="EMBL" id="KGN37709.1"/>
    </source>
</evidence>
<dbReference type="InterPro" id="IPR032466">
    <property type="entry name" value="Metal_Hydrolase"/>
</dbReference>
<reference evidence="3 4" key="1">
    <citation type="submission" date="2013-08" db="EMBL/GenBank/DDBJ databases">
        <title>The genome sequence of Knoellia subterranea.</title>
        <authorList>
            <person name="Zhu W."/>
            <person name="Wang G."/>
        </authorList>
    </citation>
    <scope>NUCLEOTIDE SEQUENCE [LARGE SCALE GENOMIC DNA]</scope>
    <source>
        <strain evidence="3 4">KCTC 19937</strain>
    </source>
</reference>
<comment type="caution">
    <text evidence="3">The sequence shown here is derived from an EMBL/GenBank/DDBJ whole genome shotgun (WGS) entry which is preliminary data.</text>
</comment>
<dbReference type="Proteomes" id="UP000030011">
    <property type="component" value="Unassembled WGS sequence"/>
</dbReference>
<protein>
    <recommendedName>
        <fullName evidence="2">Amidohydrolase-related domain-containing protein</fullName>
    </recommendedName>
</protein>
<keyword evidence="1" id="KW-0378">Hydrolase</keyword>
<dbReference type="InterPro" id="IPR006680">
    <property type="entry name" value="Amidohydro-rel"/>
</dbReference>
<dbReference type="Gene3D" id="2.30.40.10">
    <property type="entry name" value="Urease, subunit C, domain 1"/>
    <property type="match status" value="1"/>
</dbReference>
<dbReference type="Gene3D" id="3.20.20.140">
    <property type="entry name" value="Metal-dependent hydrolases"/>
    <property type="match status" value="1"/>
</dbReference>
<gene>
    <name evidence="3" type="ORF">N803_11670</name>
</gene>
<dbReference type="InterPro" id="IPR011059">
    <property type="entry name" value="Metal-dep_hydrolase_composite"/>
</dbReference>
<dbReference type="SUPFAM" id="SSF51338">
    <property type="entry name" value="Composite domain of metallo-dependent hydrolases"/>
    <property type="match status" value="2"/>
</dbReference>
<proteinExistence type="predicted"/>
<organism evidence="3 4">
    <name type="scientific">Knoellia subterranea KCTC 19937</name>
    <dbReference type="NCBI Taxonomy" id="1385521"/>
    <lineage>
        <taxon>Bacteria</taxon>
        <taxon>Bacillati</taxon>
        <taxon>Actinomycetota</taxon>
        <taxon>Actinomycetes</taxon>
        <taxon>Micrococcales</taxon>
        <taxon>Intrasporangiaceae</taxon>
        <taxon>Knoellia</taxon>
    </lineage>
</organism>
<dbReference type="GO" id="GO:0016810">
    <property type="term" value="F:hydrolase activity, acting on carbon-nitrogen (but not peptide) bonds"/>
    <property type="evidence" value="ECO:0007669"/>
    <property type="project" value="InterPro"/>
</dbReference>
<dbReference type="RefSeq" id="WP_052112055.1">
    <property type="nucleotide sequence ID" value="NZ_AVPK01000004.1"/>
</dbReference>
<dbReference type="PANTHER" id="PTHR43794">
    <property type="entry name" value="AMINOHYDROLASE SSNA-RELATED"/>
    <property type="match status" value="1"/>
</dbReference>
<dbReference type="STRING" id="1385521.N803_11670"/>
<name>A0A0A0JLR5_9MICO</name>